<evidence type="ECO:0000256" key="5">
    <source>
        <dbReference type="ARBA" id="ARBA00023163"/>
    </source>
</evidence>
<feature type="non-terminal residue" evidence="7">
    <location>
        <position position="1"/>
    </location>
</feature>
<evidence type="ECO:0000256" key="3">
    <source>
        <dbReference type="ARBA" id="ARBA00023015"/>
    </source>
</evidence>
<dbReference type="AlphaFoldDB" id="A0A9Q8T7S4"/>
<dbReference type="PANTHER" id="PTHR36206">
    <property type="entry name" value="ASPERCRYPTIN BIOSYNTHESIS CLUSTER-SPECIFIC TRANSCRIPTION REGULATOR ATNN-RELATED"/>
    <property type="match status" value="1"/>
</dbReference>
<sequence length="665" mass="74934">RHLHAVIIPTDNHFDRLTFSKDANQRLSRGRTAMAEYKAILPISPQGSIISDSNAAPEQKPVVRVTKVKLSRTSTRKTRGHCEGYLLDQKKNKKSSGPAELCWDSTQAIIPRVSAVAVASPTAQTKLHINTVDFRDDHSMTYFKEFVGLVRGPWMRAASTGDLWEVMLPQLSRNNGTLRSAAMAIGALSVWYRQSAHISLHAITVPDQPTAQGDIHYFQAVAHYCDSLKMQCRRASAQDAVFLSVLLLFFETLRGNRKAALDHVNHALSLLLAIVTDTDAQHRLADLAPNPMPVISAVADVFNHLAKQARTVFRGRILDGPPLPNLAKRLQSTNQTMETFMMLLNQTQSEAANSPESYPDSFGTLEQFEQIWPAIRRHQAAMGAVMEDTFKKSGLSSADDDVSITKLHLELFGNPRILSFCENFHKSMVKLNAGFQPLFNQIMQADIGSPTYLRAILLRIEFMGVYIFSNVPSFIQDASARALTPLYREYISLAHIATRAAKKEFETNPAHHLSLQCSLSWCLLIISLFCRDPLVRDEAMWILKEYPGQDGIWSIRALYALALRNRHVERVNAVGTPDEQWRRLWRREFVFEDSGDRVVLRYMERDEVTEKWQLVEEAADIPRDGGEAQWKRQPLTIHSGLLILDLFNAVAQGDMDTRLPIGRPC</sequence>
<keyword evidence="3" id="KW-0805">Transcription regulation</keyword>
<proteinExistence type="predicted"/>
<evidence type="ECO:0000256" key="4">
    <source>
        <dbReference type="ARBA" id="ARBA00023125"/>
    </source>
</evidence>
<keyword evidence="8" id="KW-1185">Reference proteome</keyword>
<gene>
    <name evidence="7" type="ORF">CLUP02_15182</name>
</gene>
<keyword evidence="1" id="KW-0479">Metal-binding</keyword>
<dbReference type="GO" id="GO:0003677">
    <property type="term" value="F:DNA binding"/>
    <property type="evidence" value="ECO:0007669"/>
    <property type="project" value="UniProtKB-KW"/>
</dbReference>
<reference evidence="7" key="1">
    <citation type="journal article" date="2021" name="Mol. Plant Microbe Interact.">
        <title>Complete Genome Sequence of the Plant-Pathogenic Fungus Colletotrichum lupini.</title>
        <authorList>
            <person name="Baroncelli R."/>
            <person name="Pensec F."/>
            <person name="Da Lio D."/>
            <person name="Boufleur T."/>
            <person name="Vicente I."/>
            <person name="Sarrocco S."/>
            <person name="Picot A."/>
            <person name="Baraldi E."/>
            <person name="Sukno S."/>
            <person name="Thon M."/>
            <person name="Le Floch G."/>
        </authorList>
    </citation>
    <scope>NUCLEOTIDE SEQUENCE</scope>
    <source>
        <strain evidence="7">IMI 504893</strain>
    </source>
</reference>
<organism evidence="7 8">
    <name type="scientific">Colletotrichum lupini</name>
    <dbReference type="NCBI Taxonomy" id="145971"/>
    <lineage>
        <taxon>Eukaryota</taxon>
        <taxon>Fungi</taxon>
        <taxon>Dikarya</taxon>
        <taxon>Ascomycota</taxon>
        <taxon>Pezizomycotina</taxon>
        <taxon>Sordariomycetes</taxon>
        <taxon>Hypocreomycetidae</taxon>
        <taxon>Glomerellales</taxon>
        <taxon>Glomerellaceae</taxon>
        <taxon>Colletotrichum</taxon>
        <taxon>Colletotrichum acutatum species complex</taxon>
    </lineage>
</organism>
<dbReference type="KEGG" id="clup:CLUP02_15182"/>
<keyword evidence="6" id="KW-0539">Nucleus</keyword>
<dbReference type="GO" id="GO:0046872">
    <property type="term" value="F:metal ion binding"/>
    <property type="evidence" value="ECO:0007669"/>
    <property type="project" value="UniProtKB-KW"/>
</dbReference>
<evidence type="ECO:0000313" key="8">
    <source>
        <dbReference type="Proteomes" id="UP000830671"/>
    </source>
</evidence>
<dbReference type="PANTHER" id="PTHR36206:SF12">
    <property type="entry name" value="ASPERCRYPTIN BIOSYNTHESIS CLUSTER-SPECIFIC TRANSCRIPTION REGULATOR ATNN-RELATED"/>
    <property type="match status" value="1"/>
</dbReference>
<keyword evidence="4" id="KW-0238">DNA-binding</keyword>
<accession>A0A9Q8T7S4</accession>
<protein>
    <recommendedName>
        <fullName evidence="9">Transcription factor domain-containing protein</fullName>
    </recommendedName>
</protein>
<dbReference type="RefSeq" id="XP_049151252.1">
    <property type="nucleotide sequence ID" value="XM_049294106.1"/>
</dbReference>
<dbReference type="InterPro" id="IPR052360">
    <property type="entry name" value="Transcr_Regulatory_Proteins"/>
</dbReference>
<keyword evidence="5" id="KW-0804">Transcription</keyword>
<keyword evidence="2" id="KW-0862">Zinc</keyword>
<evidence type="ECO:0000256" key="6">
    <source>
        <dbReference type="ARBA" id="ARBA00023242"/>
    </source>
</evidence>
<dbReference type="EMBL" id="CP019480">
    <property type="protein sequence ID" value="UQC89651.1"/>
    <property type="molecule type" value="Genomic_DNA"/>
</dbReference>
<evidence type="ECO:0000256" key="1">
    <source>
        <dbReference type="ARBA" id="ARBA00022723"/>
    </source>
</evidence>
<dbReference type="Proteomes" id="UP000830671">
    <property type="component" value="Chromosome 8"/>
</dbReference>
<evidence type="ECO:0000313" key="7">
    <source>
        <dbReference type="EMBL" id="UQC89651.1"/>
    </source>
</evidence>
<name>A0A9Q8T7S4_9PEZI</name>
<evidence type="ECO:0000256" key="2">
    <source>
        <dbReference type="ARBA" id="ARBA00022833"/>
    </source>
</evidence>
<dbReference type="GeneID" id="73349116"/>
<evidence type="ECO:0008006" key="9">
    <source>
        <dbReference type="Google" id="ProtNLM"/>
    </source>
</evidence>